<dbReference type="InterPro" id="IPR000160">
    <property type="entry name" value="GGDEF_dom"/>
</dbReference>
<evidence type="ECO:0000259" key="3">
    <source>
        <dbReference type="PROSITE" id="PS50110"/>
    </source>
</evidence>
<dbReference type="SMART" id="SM00448">
    <property type="entry name" value="REC"/>
    <property type="match status" value="1"/>
</dbReference>
<dbReference type="OrthoDB" id="5377224at2"/>
<sequence length="616" mass="69124">MAGPILVVDDDLFFRNLATDLLSRRGHRVVAVENATLALEEVARATFDLVLTDVVMPGVDGFALTARLRERDPEQEVILVSTRDDVQGSEVALRLGVADCLTKPIEEADLLLAVDRAMERAQLRHERARLQDENLEFARFHNLQQRCLELLSHPDLEWLQERVIADLGAVCDAQSAALWVVDDRGDLALRSYRGLLDKQFLPEKMSPEGPLSLRLREAAPWLARDERSPVLYVPLVAAGEVMGLAQLSDPLTGDFRTEHTRDAKVLADFAAVGVKNGRKLMALQRLGLRDRDTAAYNLSYFTDYASKEIYKARRYGRTFSLLTFSIDNLPLVRVRLGAQDAKKAVRGIIKALSKIIRDSDVIAKASDQEFYLLLPETDFFGAMMFVRRAVAAVRDEPDVQDVEQRLPLALVGGASTFPKDGEDFDELVHRCRRRMDERRASLQRRLMLDGLPFWDEVDLLLGTPNSPRLPTDDRAEPSRRGKVADVLFDELQVEIARELVRDPGSRGLLYVGGPEIRADLPLAVGLEQAPPDLSSRIYLLGRRVDLESHAALTPVFLEGDERVARHEFILWLSESASYALIQRRGRGATWGFHTSDTAVVDGLISKLQAEYDLQPY</sequence>
<feature type="modified residue" description="4-aspartylphosphate" evidence="2">
    <location>
        <position position="53"/>
    </location>
</feature>
<feature type="domain" description="Response regulatory" evidence="3">
    <location>
        <begin position="4"/>
        <end position="118"/>
    </location>
</feature>
<dbReference type="InterPro" id="IPR029016">
    <property type="entry name" value="GAF-like_dom_sf"/>
</dbReference>
<dbReference type="SUPFAM" id="SSF55073">
    <property type="entry name" value="Nucleotide cyclase"/>
    <property type="match status" value="1"/>
</dbReference>
<feature type="domain" description="GGDEF" evidence="4">
    <location>
        <begin position="317"/>
        <end position="451"/>
    </location>
</feature>
<keyword evidence="1 2" id="KW-0597">Phosphoprotein</keyword>
<dbReference type="CDD" id="cd00156">
    <property type="entry name" value="REC"/>
    <property type="match status" value="1"/>
</dbReference>
<evidence type="ECO:0000313" key="5">
    <source>
        <dbReference type="EMBL" id="NOK34149.1"/>
    </source>
</evidence>
<evidence type="ECO:0000313" key="6">
    <source>
        <dbReference type="Proteomes" id="UP000563426"/>
    </source>
</evidence>
<dbReference type="Pfam" id="PF00990">
    <property type="entry name" value="GGDEF"/>
    <property type="match status" value="1"/>
</dbReference>
<dbReference type="NCBIfam" id="TIGR00254">
    <property type="entry name" value="GGDEF"/>
    <property type="match status" value="1"/>
</dbReference>
<evidence type="ECO:0000259" key="4">
    <source>
        <dbReference type="PROSITE" id="PS50887"/>
    </source>
</evidence>
<organism evidence="5 6">
    <name type="scientific">Corallococcus exercitus</name>
    <dbReference type="NCBI Taxonomy" id="2316736"/>
    <lineage>
        <taxon>Bacteria</taxon>
        <taxon>Pseudomonadati</taxon>
        <taxon>Myxococcota</taxon>
        <taxon>Myxococcia</taxon>
        <taxon>Myxococcales</taxon>
        <taxon>Cystobacterineae</taxon>
        <taxon>Myxococcaceae</taxon>
        <taxon>Corallococcus</taxon>
    </lineage>
</organism>
<dbReference type="Gene3D" id="3.30.70.270">
    <property type="match status" value="1"/>
</dbReference>
<dbReference type="Proteomes" id="UP000563426">
    <property type="component" value="Unassembled WGS sequence"/>
</dbReference>
<dbReference type="SMART" id="SM00267">
    <property type="entry name" value="GGDEF"/>
    <property type="match status" value="1"/>
</dbReference>
<dbReference type="PROSITE" id="PS50887">
    <property type="entry name" value="GGDEF"/>
    <property type="match status" value="1"/>
</dbReference>
<dbReference type="PANTHER" id="PTHR44591:SF23">
    <property type="entry name" value="CHEY SUBFAMILY"/>
    <property type="match status" value="1"/>
</dbReference>
<evidence type="ECO:0000256" key="2">
    <source>
        <dbReference type="PROSITE-ProRule" id="PRU00169"/>
    </source>
</evidence>
<proteinExistence type="predicted"/>
<dbReference type="PANTHER" id="PTHR44591">
    <property type="entry name" value="STRESS RESPONSE REGULATOR PROTEIN 1"/>
    <property type="match status" value="1"/>
</dbReference>
<dbReference type="InterPro" id="IPR050595">
    <property type="entry name" value="Bact_response_regulator"/>
</dbReference>
<gene>
    <name evidence="5" type="ORF">HMI49_13185</name>
</gene>
<dbReference type="RefSeq" id="WP_120524759.1">
    <property type="nucleotide sequence ID" value="NZ_JABFJV010000060.1"/>
</dbReference>
<reference evidence="5 6" key="1">
    <citation type="submission" date="2020-05" db="EMBL/GenBank/DDBJ databases">
        <authorList>
            <person name="Whitworth D."/>
        </authorList>
    </citation>
    <scope>NUCLEOTIDE SEQUENCE [LARGE SCALE GENOMIC DNA]</scope>
    <source>
        <strain evidence="5 6">AB043B</strain>
    </source>
</reference>
<accession>A0A3A8IKE0</accession>
<dbReference type="InterPro" id="IPR011006">
    <property type="entry name" value="CheY-like_superfamily"/>
</dbReference>
<dbReference type="InterPro" id="IPR029787">
    <property type="entry name" value="Nucleotide_cyclase"/>
</dbReference>
<evidence type="ECO:0000256" key="1">
    <source>
        <dbReference type="ARBA" id="ARBA00022553"/>
    </source>
</evidence>
<dbReference type="Pfam" id="PF00072">
    <property type="entry name" value="Response_reg"/>
    <property type="match status" value="1"/>
</dbReference>
<dbReference type="EMBL" id="JABFJV010000060">
    <property type="protein sequence ID" value="NOK34149.1"/>
    <property type="molecule type" value="Genomic_DNA"/>
</dbReference>
<dbReference type="InterPro" id="IPR043128">
    <property type="entry name" value="Rev_trsase/Diguanyl_cyclase"/>
</dbReference>
<dbReference type="GO" id="GO:0000160">
    <property type="term" value="P:phosphorelay signal transduction system"/>
    <property type="evidence" value="ECO:0007669"/>
    <property type="project" value="InterPro"/>
</dbReference>
<dbReference type="InterPro" id="IPR001789">
    <property type="entry name" value="Sig_transdc_resp-reg_receiver"/>
</dbReference>
<dbReference type="Gene3D" id="3.40.50.2300">
    <property type="match status" value="1"/>
</dbReference>
<name>A0A3A8IKE0_9BACT</name>
<dbReference type="Gene3D" id="3.30.450.40">
    <property type="match status" value="1"/>
</dbReference>
<dbReference type="AlphaFoldDB" id="A0A3A8IKE0"/>
<dbReference type="PROSITE" id="PS50110">
    <property type="entry name" value="RESPONSE_REGULATORY"/>
    <property type="match status" value="1"/>
</dbReference>
<dbReference type="SUPFAM" id="SSF52172">
    <property type="entry name" value="CheY-like"/>
    <property type="match status" value="1"/>
</dbReference>
<protein>
    <submittedName>
        <fullName evidence="5">Response regulator</fullName>
    </submittedName>
</protein>
<dbReference type="SUPFAM" id="SSF55781">
    <property type="entry name" value="GAF domain-like"/>
    <property type="match status" value="1"/>
</dbReference>
<comment type="caution">
    <text evidence="5">The sequence shown here is derived from an EMBL/GenBank/DDBJ whole genome shotgun (WGS) entry which is preliminary data.</text>
</comment>
<keyword evidence="6" id="KW-1185">Reference proteome</keyword>